<reference evidence="3" key="1">
    <citation type="submission" date="2023-07" db="EMBL/GenBank/DDBJ databases">
        <title>Comparative genomics of wheat-associated soil bacteria to identify genetic determinants of phenazine resistance.</title>
        <authorList>
            <person name="Mouncey N."/>
        </authorList>
    </citation>
    <scope>NUCLEOTIDE SEQUENCE</scope>
    <source>
        <strain evidence="3">V4I22</strain>
    </source>
</reference>
<dbReference type="Proteomes" id="UP001234216">
    <property type="component" value="Unassembled WGS sequence"/>
</dbReference>
<dbReference type="Pfam" id="PF14219">
    <property type="entry name" value="DUF4328"/>
    <property type="match status" value="1"/>
</dbReference>
<feature type="transmembrane region" description="Helical" evidence="1">
    <location>
        <begin position="72"/>
        <end position="93"/>
    </location>
</feature>
<gene>
    <name evidence="3" type="ORF">QFZ22_004104</name>
</gene>
<sequence>MFRMQCVRLWENPRGLLIIAPRGDLTMLCTRCLHAEAAPDGVLCAACATPAGFATPPAGVTPKIRLRSPVGLGRATAVLLALAAAVDVFALGADFLMYDVTGDLAVGDTGAAVPDRADLADTLTAAAGSAQVLVLPACAVVFVIWLWRVRLNAEVFAPDGHRKARAWLIAGWVVPIASLWYPRRVVVDIWDASSTGEKPGGHALINVWWTLWLLTNTIGRFLYTAFDEADTSQEIHDSMTQVMFADGVDVVAALFAAGVVLRLTRMQDEKAHQGVAAPAAV</sequence>
<proteinExistence type="predicted"/>
<feature type="domain" description="DUF4328" evidence="2">
    <location>
        <begin position="112"/>
        <end position="265"/>
    </location>
</feature>
<evidence type="ECO:0000256" key="1">
    <source>
        <dbReference type="SAM" id="Phobius"/>
    </source>
</evidence>
<accession>A0AAW8FDF2</accession>
<evidence type="ECO:0000313" key="4">
    <source>
        <dbReference type="Proteomes" id="UP001234216"/>
    </source>
</evidence>
<keyword evidence="1" id="KW-0472">Membrane</keyword>
<comment type="caution">
    <text evidence="3">The sequence shown here is derived from an EMBL/GenBank/DDBJ whole genome shotgun (WGS) entry which is preliminary data.</text>
</comment>
<evidence type="ECO:0000259" key="2">
    <source>
        <dbReference type="Pfam" id="PF14219"/>
    </source>
</evidence>
<feature type="transmembrane region" description="Helical" evidence="1">
    <location>
        <begin position="244"/>
        <end position="263"/>
    </location>
</feature>
<keyword evidence="1" id="KW-1133">Transmembrane helix</keyword>
<keyword evidence="1" id="KW-0812">Transmembrane</keyword>
<dbReference type="AlphaFoldDB" id="A0AAW8FDF2"/>
<feature type="transmembrane region" description="Helical" evidence="1">
    <location>
        <begin position="203"/>
        <end position="223"/>
    </location>
</feature>
<organism evidence="3 4">
    <name type="scientific">Streptomyces canus</name>
    <dbReference type="NCBI Taxonomy" id="58343"/>
    <lineage>
        <taxon>Bacteria</taxon>
        <taxon>Bacillati</taxon>
        <taxon>Actinomycetota</taxon>
        <taxon>Actinomycetes</taxon>
        <taxon>Kitasatosporales</taxon>
        <taxon>Streptomycetaceae</taxon>
        <taxon>Streptomyces</taxon>
        <taxon>Streptomyces aurantiacus group</taxon>
    </lineage>
</organism>
<evidence type="ECO:0000313" key="3">
    <source>
        <dbReference type="EMBL" id="MDQ0908119.1"/>
    </source>
</evidence>
<name>A0AAW8FDF2_9ACTN</name>
<protein>
    <recommendedName>
        <fullName evidence="2">DUF4328 domain-containing protein</fullName>
    </recommendedName>
</protein>
<feature type="transmembrane region" description="Helical" evidence="1">
    <location>
        <begin position="123"/>
        <end position="146"/>
    </location>
</feature>
<dbReference type="EMBL" id="JAUSZV010000005">
    <property type="protein sequence ID" value="MDQ0908119.1"/>
    <property type="molecule type" value="Genomic_DNA"/>
</dbReference>
<dbReference type="InterPro" id="IPR025565">
    <property type="entry name" value="DUF4328"/>
</dbReference>